<sequence>MADADAPPPDAAVIAFDDTEHLPTVRTFVRAQASALLLAPERVELLTLAVNELVTNTLQHTTGGGTVRIWADDGELFCDVADSGPLPTFGRAMPAPEAQRGRGLPIVERLCDGVTGIAGPGSATVRLRFTIRPGNR</sequence>
<dbReference type="Gene3D" id="3.30.565.10">
    <property type="entry name" value="Histidine kinase-like ATPase, C-terminal domain"/>
    <property type="match status" value="1"/>
</dbReference>
<evidence type="ECO:0000313" key="4">
    <source>
        <dbReference type="Proteomes" id="UP000619260"/>
    </source>
</evidence>
<dbReference type="CDD" id="cd16936">
    <property type="entry name" value="HATPase_RsbW-like"/>
    <property type="match status" value="1"/>
</dbReference>
<feature type="domain" description="Histidine kinase/HSP90-like ATPase" evidence="2">
    <location>
        <begin position="18"/>
        <end position="128"/>
    </location>
</feature>
<keyword evidence="1" id="KW-0723">Serine/threonine-protein kinase</keyword>
<gene>
    <name evidence="3" type="ORF">Val02_29840</name>
</gene>
<keyword evidence="4" id="KW-1185">Reference proteome</keyword>
<name>A0A8J3YL33_9ACTN</name>
<protein>
    <recommendedName>
        <fullName evidence="2">Histidine kinase/HSP90-like ATPase domain-containing protein</fullName>
    </recommendedName>
</protein>
<dbReference type="GO" id="GO:0004674">
    <property type="term" value="F:protein serine/threonine kinase activity"/>
    <property type="evidence" value="ECO:0007669"/>
    <property type="project" value="UniProtKB-KW"/>
</dbReference>
<evidence type="ECO:0000313" key="3">
    <source>
        <dbReference type="EMBL" id="GIJ46098.1"/>
    </source>
</evidence>
<evidence type="ECO:0000259" key="2">
    <source>
        <dbReference type="Pfam" id="PF13581"/>
    </source>
</evidence>
<dbReference type="PANTHER" id="PTHR35526:SF3">
    <property type="entry name" value="ANTI-SIGMA-F FACTOR RSBW"/>
    <property type="match status" value="1"/>
</dbReference>
<dbReference type="PANTHER" id="PTHR35526">
    <property type="entry name" value="ANTI-SIGMA-F FACTOR RSBW-RELATED"/>
    <property type="match status" value="1"/>
</dbReference>
<keyword evidence="1" id="KW-0808">Transferase</keyword>
<keyword evidence="1" id="KW-0418">Kinase</keyword>
<evidence type="ECO:0000256" key="1">
    <source>
        <dbReference type="ARBA" id="ARBA00022527"/>
    </source>
</evidence>
<dbReference type="AlphaFoldDB" id="A0A8J3YL33"/>
<dbReference type="InterPro" id="IPR003594">
    <property type="entry name" value="HATPase_dom"/>
</dbReference>
<proteinExistence type="predicted"/>
<organism evidence="3 4">
    <name type="scientific">Virgisporangium aliadipatigenens</name>
    <dbReference type="NCBI Taxonomy" id="741659"/>
    <lineage>
        <taxon>Bacteria</taxon>
        <taxon>Bacillati</taxon>
        <taxon>Actinomycetota</taxon>
        <taxon>Actinomycetes</taxon>
        <taxon>Micromonosporales</taxon>
        <taxon>Micromonosporaceae</taxon>
        <taxon>Virgisporangium</taxon>
    </lineage>
</organism>
<dbReference type="InterPro" id="IPR050267">
    <property type="entry name" value="Anti-sigma-factor_SerPK"/>
</dbReference>
<dbReference type="Pfam" id="PF13581">
    <property type="entry name" value="HATPase_c_2"/>
    <property type="match status" value="1"/>
</dbReference>
<dbReference type="Proteomes" id="UP000619260">
    <property type="component" value="Unassembled WGS sequence"/>
</dbReference>
<dbReference type="RefSeq" id="WP_203899631.1">
    <property type="nucleotide sequence ID" value="NZ_BOPF01000009.1"/>
</dbReference>
<dbReference type="InterPro" id="IPR036890">
    <property type="entry name" value="HATPase_C_sf"/>
</dbReference>
<reference evidence="3" key="1">
    <citation type="submission" date="2021-01" db="EMBL/GenBank/DDBJ databases">
        <title>Whole genome shotgun sequence of Virgisporangium aliadipatigenens NBRC 105644.</title>
        <authorList>
            <person name="Komaki H."/>
            <person name="Tamura T."/>
        </authorList>
    </citation>
    <scope>NUCLEOTIDE SEQUENCE</scope>
    <source>
        <strain evidence="3">NBRC 105644</strain>
    </source>
</reference>
<accession>A0A8J3YL33</accession>
<dbReference type="SUPFAM" id="SSF55874">
    <property type="entry name" value="ATPase domain of HSP90 chaperone/DNA topoisomerase II/histidine kinase"/>
    <property type="match status" value="1"/>
</dbReference>
<dbReference type="EMBL" id="BOPF01000009">
    <property type="protein sequence ID" value="GIJ46098.1"/>
    <property type="molecule type" value="Genomic_DNA"/>
</dbReference>
<comment type="caution">
    <text evidence="3">The sequence shown here is derived from an EMBL/GenBank/DDBJ whole genome shotgun (WGS) entry which is preliminary data.</text>
</comment>